<dbReference type="Gene3D" id="3.90.1300.10">
    <property type="entry name" value="Amidase signature (AS) domain"/>
    <property type="match status" value="1"/>
</dbReference>
<feature type="compositionally biased region" description="Basic and acidic residues" evidence="1">
    <location>
        <begin position="77"/>
        <end position="86"/>
    </location>
</feature>
<protein>
    <submittedName>
        <fullName evidence="3">Glutamyl-tRNA(Gln) amidotransferase subunit A</fullName>
    </submittedName>
</protein>
<sequence length="874" mass="95203">MASSTAANLWVLLGLGIAGVLLAAKRLKRPARPDHGAFVSRLELLPPPQPPPPQARHPLTDLCFAIADAGRIGTGEEWEKGKRRNLEGAAWASKEEKQGDPGKGEEDGRGSGRRKWQKRSGRRRWEGWWAGGGFHVSGYITSFGSLEWAKTHDAATQTSLVVSTLVDGGAICVGKTVIDEMAYSIHGENKHFGTPTNPAASDRVPGGCSSGSAVAVAGGMVDFALGIDSIGGVRVPGGYCGVLAFRPSHAVISNSGVIPVAPSLDTIGWFAKDPIVLRRVGHLLLKLSYTDIRLPRHFYIADDCFEISKIPARRLTQVVTKSVEKLYGRQVLSHVNLGNYLASKIPSLRNYSNGQKNGDSKFSSLQALSSAMQLLHKHEFRDQHNEWINSAKSAVDASIVGNLSDDGDSTINIVQDARKEVRLALNTLLKDDGILVIPTALGCPPKLNARELSSTSYNAETLCLQSLSSMSGCCQVTVPIGTHDKCPISVSFIARHGGDRFLLDTTQAIYATIQEQVEILAKSNPSSKEAMNEEAAEAAKEKGNSAFKEKQWQKAINLYTEAIKLNGKVATYYSNRAAAFLELAKYDLFSLCNFVSNLSLRAGMYECLPFIFEELGCMSVYLALRLLMIIRFGPFSYRQAETDCTSAIDIDPKIVKAYLRRGTAREMLGYYKDAVDDFSHALVLEPMNKTAGVAINRLKKLFPILAIKRPGRERKAGIIGVCPQMSRCMMIPSLLRANLDIQANQYQYQFTRALSNILISGKEDSLILCFDWYGHTRQGAGAGAKAISNLLVSGREMILSLEDVTKRKASPTASIHGGQELSFDLASTSVCPTESGRSLSPSQSRGEGITRPPLARLHERTLSEPPRGYETGRE</sequence>
<name>M8BB18_AEGTA</name>
<feature type="region of interest" description="Disordered" evidence="1">
    <location>
        <begin position="831"/>
        <end position="874"/>
    </location>
</feature>
<evidence type="ECO:0000259" key="2">
    <source>
        <dbReference type="Pfam" id="PF01425"/>
    </source>
</evidence>
<dbReference type="PROSITE" id="PS50005">
    <property type="entry name" value="TPR"/>
    <property type="match status" value="2"/>
</dbReference>
<dbReference type="Pfam" id="PF01425">
    <property type="entry name" value="Amidase"/>
    <property type="match status" value="1"/>
</dbReference>
<dbReference type="InterPro" id="IPR036928">
    <property type="entry name" value="AS_sf"/>
</dbReference>
<dbReference type="AlphaFoldDB" id="M8BB18"/>
<reference evidence="3" key="1">
    <citation type="submission" date="2015-06" db="UniProtKB">
        <authorList>
            <consortium name="EnsemblPlants"/>
        </authorList>
    </citation>
    <scope>IDENTIFICATION</scope>
</reference>
<accession>M8BB18</accession>
<dbReference type="EnsemblPlants" id="EMT03933">
    <property type="protein sequence ID" value="EMT03933"/>
    <property type="gene ID" value="F775_09074"/>
</dbReference>
<feature type="compositionally biased region" description="Basic and acidic residues" evidence="1">
    <location>
        <begin position="93"/>
        <end position="110"/>
    </location>
</feature>
<proteinExistence type="predicted"/>
<dbReference type="PANTHER" id="PTHR46310:SF5">
    <property type="entry name" value="OUTER ENVELOPE PROTEIN 64, CHLOROPLASTIC"/>
    <property type="match status" value="1"/>
</dbReference>
<dbReference type="Gene3D" id="1.25.40.10">
    <property type="entry name" value="Tetratricopeptide repeat domain"/>
    <property type="match status" value="2"/>
</dbReference>
<dbReference type="SUPFAM" id="SSF48452">
    <property type="entry name" value="TPR-like"/>
    <property type="match status" value="1"/>
</dbReference>
<dbReference type="InterPro" id="IPR011990">
    <property type="entry name" value="TPR-like_helical_dom_sf"/>
</dbReference>
<dbReference type="InterPro" id="IPR023631">
    <property type="entry name" value="Amidase_dom"/>
</dbReference>
<dbReference type="InterPro" id="IPR019734">
    <property type="entry name" value="TPR_rpt"/>
</dbReference>
<feature type="domain" description="Amidase" evidence="2">
    <location>
        <begin position="134"/>
        <end position="273"/>
    </location>
</feature>
<organism evidence="3">
    <name type="scientific">Aegilops tauschii</name>
    <name type="common">Tausch's goatgrass</name>
    <name type="synonym">Aegilops squarrosa</name>
    <dbReference type="NCBI Taxonomy" id="37682"/>
    <lineage>
        <taxon>Eukaryota</taxon>
        <taxon>Viridiplantae</taxon>
        <taxon>Streptophyta</taxon>
        <taxon>Embryophyta</taxon>
        <taxon>Tracheophyta</taxon>
        <taxon>Spermatophyta</taxon>
        <taxon>Magnoliopsida</taxon>
        <taxon>Liliopsida</taxon>
        <taxon>Poales</taxon>
        <taxon>Poaceae</taxon>
        <taxon>BOP clade</taxon>
        <taxon>Pooideae</taxon>
        <taxon>Triticodae</taxon>
        <taxon>Triticeae</taxon>
        <taxon>Triticinae</taxon>
        <taxon>Aegilops</taxon>
    </lineage>
</organism>
<evidence type="ECO:0000313" key="3">
    <source>
        <dbReference type="EnsemblPlants" id="EMT03933"/>
    </source>
</evidence>
<feature type="compositionally biased region" description="Polar residues" evidence="1">
    <location>
        <begin position="831"/>
        <end position="845"/>
    </location>
</feature>
<dbReference type="SMART" id="SM00028">
    <property type="entry name" value="TPR"/>
    <property type="match status" value="2"/>
</dbReference>
<evidence type="ECO:0000256" key="1">
    <source>
        <dbReference type="SAM" id="MobiDB-lite"/>
    </source>
</evidence>
<dbReference type="PANTHER" id="PTHR46310">
    <property type="entry name" value="AMIDASE 1"/>
    <property type="match status" value="1"/>
</dbReference>
<dbReference type="SUPFAM" id="SSF75304">
    <property type="entry name" value="Amidase signature (AS) enzymes"/>
    <property type="match status" value="1"/>
</dbReference>
<feature type="compositionally biased region" description="Basic residues" evidence="1">
    <location>
        <begin position="111"/>
        <end position="122"/>
    </location>
</feature>
<feature type="region of interest" description="Disordered" evidence="1">
    <location>
        <begin position="76"/>
        <end position="122"/>
    </location>
</feature>